<feature type="domain" description="OmpR/PhoB-type" evidence="11">
    <location>
        <begin position="148"/>
        <end position="248"/>
    </location>
</feature>
<dbReference type="InterPro" id="IPR016032">
    <property type="entry name" value="Sig_transdc_resp-reg_C-effctor"/>
</dbReference>
<dbReference type="Gene3D" id="1.10.10.10">
    <property type="entry name" value="Winged helix-like DNA-binding domain superfamily/Winged helix DNA-binding domain"/>
    <property type="match status" value="1"/>
</dbReference>
<dbReference type="Pfam" id="PF00486">
    <property type="entry name" value="Trans_reg_C"/>
    <property type="match status" value="1"/>
</dbReference>
<feature type="modified residue" description="4-aspartylphosphate" evidence="8">
    <location>
        <position position="72"/>
    </location>
</feature>
<dbReference type="Pfam" id="PF00072">
    <property type="entry name" value="Response_reg"/>
    <property type="match status" value="1"/>
</dbReference>
<dbReference type="GO" id="GO:0006355">
    <property type="term" value="P:regulation of DNA-templated transcription"/>
    <property type="evidence" value="ECO:0007669"/>
    <property type="project" value="InterPro"/>
</dbReference>
<sequence>MQLNDTLMLDERCATVGHTDVYSILLIDDDIELTDLVSQFLTQNGYEVRVTNHGNNAINDIETSKPDLIILDLMLPGTDGLTICKAIRPNFAGPIIMLTALIDDIDEVTGLEVGADDYLCKPIKPRVLLAHIRAQLRRQSSLIEQQQTKIVSCKGDLQIDLPNRRVQYLSQDIDLSSAEFDLLVILASSPGEIFSRERLHKRIFKLDYDPLDRSIDLRVSRLRKKLGDDPKQPRLLTTVRNKGYLLAT</sequence>
<keyword evidence="5" id="KW-0805">Transcription regulation</keyword>
<keyword evidence="6 9" id="KW-0238">DNA-binding</keyword>
<organism evidence="12 13">
    <name type="scientific">Pseudoalteromonas phenolica</name>
    <dbReference type="NCBI Taxonomy" id="161398"/>
    <lineage>
        <taxon>Bacteria</taxon>
        <taxon>Pseudomonadati</taxon>
        <taxon>Pseudomonadota</taxon>
        <taxon>Gammaproteobacteria</taxon>
        <taxon>Alteromonadales</taxon>
        <taxon>Pseudoalteromonadaceae</taxon>
        <taxon>Pseudoalteromonas</taxon>
    </lineage>
</organism>
<dbReference type="FunFam" id="1.10.10.10:FF:000099">
    <property type="entry name" value="Two-component system response regulator TorR"/>
    <property type="match status" value="1"/>
</dbReference>
<evidence type="ECO:0000313" key="12">
    <source>
        <dbReference type="EMBL" id="ALO41675.1"/>
    </source>
</evidence>
<dbReference type="PANTHER" id="PTHR48111:SF47">
    <property type="entry name" value="TRANSCRIPTIONAL REGULATORY PROTEIN RSTA"/>
    <property type="match status" value="1"/>
</dbReference>
<dbReference type="InterPro" id="IPR036388">
    <property type="entry name" value="WH-like_DNA-bd_sf"/>
</dbReference>
<dbReference type="GO" id="GO:0005829">
    <property type="term" value="C:cytosol"/>
    <property type="evidence" value="ECO:0007669"/>
    <property type="project" value="TreeGrafter"/>
</dbReference>
<evidence type="ECO:0000256" key="6">
    <source>
        <dbReference type="ARBA" id="ARBA00023125"/>
    </source>
</evidence>
<dbReference type="KEGG" id="pphe:PP2015_1159"/>
<evidence type="ECO:0000256" key="1">
    <source>
        <dbReference type="ARBA" id="ARBA00004496"/>
    </source>
</evidence>
<evidence type="ECO:0000256" key="4">
    <source>
        <dbReference type="ARBA" id="ARBA00023012"/>
    </source>
</evidence>
<feature type="domain" description="Response regulatory" evidence="10">
    <location>
        <begin position="23"/>
        <end position="136"/>
    </location>
</feature>
<dbReference type="InterPro" id="IPR011006">
    <property type="entry name" value="CheY-like_superfamily"/>
</dbReference>
<dbReference type="InterPro" id="IPR001789">
    <property type="entry name" value="Sig_transdc_resp-reg_receiver"/>
</dbReference>
<dbReference type="AlphaFoldDB" id="A0A0S2K080"/>
<feature type="DNA-binding region" description="OmpR/PhoB-type" evidence="9">
    <location>
        <begin position="148"/>
        <end position="248"/>
    </location>
</feature>
<keyword evidence="4" id="KW-0902">Two-component regulatory system</keyword>
<evidence type="ECO:0000256" key="7">
    <source>
        <dbReference type="ARBA" id="ARBA00023163"/>
    </source>
</evidence>
<accession>A0A0S2K080</accession>
<evidence type="ECO:0000259" key="10">
    <source>
        <dbReference type="PROSITE" id="PS50110"/>
    </source>
</evidence>
<evidence type="ECO:0000259" key="11">
    <source>
        <dbReference type="PROSITE" id="PS51755"/>
    </source>
</evidence>
<dbReference type="PANTHER" id="PTHR48111">
    <property type="entry name" value="REGULATOR OF RPOS"/>
    <property type="match status" value="1"/>
</dbReference>
<reference evidence="12 13" key="1">
    <citation type="submission" date="2015-11" db="EMBL/GenBank/DDBJ databases">
        <authorList>
            <person name="Zhang Y."/>
            <person name="Guo Z."/>
        </authorList>
    </citation>
    <scope>NUCLEOTIDE SEQUENCE [LARGE SCALE GENOMIC DNA]</scope>
    <source>
        <strain evidence="12 13">KCTC 12086</strain>
    </source>
</reference>
<evidence type="ECO:0000256" key="8">
    <source>
        <dbReference type="PROSITE-ProRule" id="PRU00169"/>
    </source>
</evidence>
<dbReference type="SUPFAM" id="SSF52172">
    <property type="entry name" value="CheY-like"/>
    <property type="match status" value="1"/>
</dbReference>
<evidence type="ECO:0000256" key="2">
    <source>
        <dbReference type="ARBA" id="ARBA00022490"/>
    </source>
</evidence>
<dbReference type="SUPFAM" id="SSF46894">
    <property type="entry name" value="C-terminal effector domain of the bipartite response regulators"/>
    <property type="match status" value="1"/>
</dbReference>
<keyword evidence="7" id="KW-0804">Transcription</keyword>
<evidence type="ECO:0000256" key="3">
    <source>
        <dbReference type="ARBA" id="ARBA00022553"/>
    </source>
</evidence>
<keyword evidence="3 8" id="KW-0597">Phosphoprotein</keyword>
<evidence type="ECO:0000256" key="9">
    <source>
        <dbReference type="PROSITE-ProRule" id="PRU01091"/>
    </source>
</evidence>
<dbReference type="GO" id="GO:0032993">
    <property type="term" value="C:protein-DNA complex"/>
    <property type="evidence" value="ECO:0007669"/>
    <property type="project" value="TreeGrafter"/>
</dbReference>
<gene>
    <name evidence="12" type="ORF">PP2015_1159</name>
</gene>
<dbReference type="InterPro" id="IPR001867">
    <property type="entry name" value="OmpR/PhoB-type_DNA-bd"/>
</dbReference>
<dbReference type="Gene3D" id="6.10.250.690">
    <property type="match status" value="1"/>
</dbReference>
<dbReference type="InterPro" id="IPR039420">
    <property type="entry name" value="WalR-like"/>
</dbReference>
<keyword evidence="2" id="KW-0963">Cytoplasm</keyword>
<dbReference type="SMART" id="SM00862">
    <property type="entry name" value="Trans_reg_C"/>
    <property type="match status" value="1"/>
</dbReference>
<dbReference type="PROSITE" id="PS51755">
    <property type="entry name" value="OMPR_PHOB"/>
    <property type="match status" value="1"/>
</dbReference>
<proteinExistence type="predicted"/>
<dbReference type="STRING" id="161398.PP2015_1159"/>
<dbReference type="GO" id="GO:0000156">
    <property type="term" value="F:phosphorelay response regulator activity"/>
    <property type="evidence" value="ECO:0007669"/>
    <property type="project" value="TreeGrafter"/>
</dbReference>
<dbReference type="PATRIC" id="fig|161398.10.peg.1180"/>
<evidence type="ECO:0000256" key="5">
    <source>
        <dbReference type="ARBA" id="ARBA00023015"/>
    </source>
</evidence>
<comment type="subcellular location">
    <subcellularLocation>
        <location evidence="1">Cytoplasm</location>
    </subcellularLocation>
</comment>
<dbReference type="FunFam" id="3.40.50.2300:FF:000001">
    <property type="entry name" value="DNA-binding response regulator PhoB"/>
    <property type="match status" value="1"/>
</dbReference>
<dbReference type="Gene3D" id="3.40.50.2300">
    <property type="match status" value="1"/>
</dbReference>
<dbReference type="CDD" id="cd00383">
    <property type="entry name" value="trans_reg_C"/>
    <property type="match status" value="1"/>
</dbReference>
<dbReference type="SMART" id="SM00448">
    <property type="entry name" value="REC"/>
    <property type="match status" value="1"/>
</dbReference>
<keyword evidence="13" id="KW-1185">Reference proteome</keyword>
<protein>
    <submittedName>
        <fullName evidence="12">Chemotaxis protein CheY</fullName>
    </submittedName>
</protein>
<dbReference type="EMBL" id="CP013187">
    <property type="protein sequence ID" value="ALO41675.1"/>
    <property type="molecule type" value="Genomic_DNA"/>
</dbReference>
<dbReference type="Proteomes" id="UP000061457">
    <property type="component" value="Chromosome I"/>
</dbReference>
<name>A0A0S2K080_9GAMM</name>
<evidence type="ECO:0000313" key="13">
    <source>
        <dbReference type="Proteomes" id="UP000061457"/>
    </source>
</evidence>
<dbReference type="GO" id="GO:0000976">
    <property type="term" value="F:transcription cis-regulatory region binding"/>
    <property type="evidence" value="ECO:0007669"/>
    <property type="project" value="TreeGrafter"/>
</dbReference>
<dbReference type="PROSITE" id="PS50110">
    <property type="entry name" value="RESPONSE_REGULATORY"/>
    <property type="match status" value="1"/>
</dbReference>